<keyword evidence="12" id="KW-1185">Reference proteome</keyword>
<feature type="repeat" description="WD" evidence="5">
    <location>
        <begin position="298"/>
        <end position="339"/>
    </location>
</feature>
<keyword evidence="6" id="KW-0349">Heme</keyword>
<dbReference type="InterPro" id="IPR036322">
    <property type="entry name" value="WD40_repeat_dom_sf"/>
</dbReference>
<dbReference type="InterPro" id="IPR001680">
    <property type="entry name" value="WD40_rpt"/>
</dbReference>
<dbReference type="AlphaFoldDB" id="D2QYN2"/>
<dbReference type="PRINTS" id="PR00320">
    <property type="entry name" value="GPROTEINBRPT"/>
</dbReference>
<evidence type="ECO:0000256" key="7">
    <source>
        <dbReference type="SAM" id="Coils"/>
    </source>
</evidence>
<feature type="region of interest" description="Disordered" evidence="8">
    <location>
        <begin position="500"/>
        <end position="572"/>
    </location>
</feature>
<feature type="chain" id="PRO_5003034395" evidence="9">
    <location>
        <begin position="29"/>
        <end position="1073"/>
    </location>
</feature>
<evidence type="ECO:0000313" key="12">
    <source>
        <dbReference type="Proteomes" id="UP000001887"/>
    </source>
</evidence>
<evidence type="ECO:0000256" key="5">
    <source>
        <dbReference type="PROSITE-ProRule" id="PRU00221"/>
    </source>
</evidence>
<dbReference type="GO" id="GO:0009055">
    <property type="term" value="F:electron transfer activity"/>
    <property type="evidence" value="ECO:0007669"/>
    <property type="project" value="InterPro"/>
</dbReference>
<protein>
    <submittedName>
        <fullName evidence="11">Planctomycete cytochrome C</fullName>
    </submittedName>
</protein>
<sequence length="1073" mass="113390" precursor="true">MLSKILPRLFAHRTLAFVASAMSLAAGAASLQAAPIAIADVKHEGPVDFEREILPIFRRNCLACHSATEAESDLVLENPAAIIKGGSEGPSVVAGNSAGSLLLKLSAHQQEPVMPPADNDVKARPLSSDELGLIKLWIDQGAKGEVLSASQGPIAWQPLPAGINPIYAVAVTRDGMYGAAARANQVSIYHVPGRRELSRLTDPALLERGIYTQPGVADLDLVQSLTFSPDGRRLASGGFRTVKIWQKPGITKKLDIAGLESAARSMAISSDRKLAAVGEEGGKIKVIDLATGQPIKTLEGHAGPVTAVAFSSDATKLVSGAADKKLHTWNLADGSLIAAIETPSPIFSIGVVLEDKSIVVGSEDNTLRLWDLPTAKIEGESPKPTKEIGGHGGAITSIAVLSKNQVLTGSRDGSARVVNLEGGNVTQNLSHGGPVEAVAFRPDLKRFVSVGANNVGKLWNAENNQMIAEFRGDIRATIKTGEVSRQLALAKRMVEHAKNDVTEAGKRKTAEEENDKKSKEALTKSEGEFKTKDEALKAPTTEKEQAEKAVADTTAAKTKADADKVTATDNQKKAADTLTAAIADRDVKNKAANDTTAALKTATDKLNAAKDSLGKDPENADLKNAVATAETELKTAEEASKVAADAKAVADKLVMDSEAAKKAADEAKQVADKAASDAQNAFNQADQKLKQVMPVFQKAFDEKVAAERTLEAAKRSVERAADSVKKAIEAIPPMEAIVAATEKTATEMQQQLEATQKQATEADKPMRCVAFSADGNWIVTGGDDNLLHLWNGETAGAGEVIEGHASPIAAVAFSDTGLLVSVAKQPTAMIHEIGVDWKLERMIGSPDSPEKLVDRVIAVAFSPDGKLIATGGGEPSRSGELKIWNADTGDLVLTLKDAHSDTIYSIEFSPDGQHVASCGADRFVKVFEVNGGKFVRSFEGHTHHVLGVTWRADGRMLVSSGADNVVKVWDTRTGDQVRTIQGFGKEVTSVHFAGEGDAVLVSSGDQRVRLTNAANGSNMRDFSGATDYIYTAAQSADGKVILAGGADSVLRIWNDQGQPLATFAPEQPVVEMK</sequence>
<dbReference type="KEGG" id="psl:Psta_3530"/>
<feature type="repeat" description="WD" evidence="5">
    <location>
        <begin position="759"/>
        <end position="791"/>
    </location>
</feature>
<dbReference type="PROSITE" id="PS00678">
    <property type="entry name" value="WD_REPEATS_1"/>
    <property type="match status" value="2"/>
</dbReference>
<dbReference type="CDD" id="cd00200">
    <property type="entry name" value="WD40"/>
    <property type="match status" value="2"/>
</dbReference>
<proteinExistence type="predicted"/>
<dbReference type="Proteomes" id="UP000001887">
    <property type="component" value="Chromosome"/>
</dbReference>
<dbReference type="PROSITE" id="PS51007">
    <property type="entry name" value="CYTC"/>
    <property type="match status" value="1"/>
</dbReference>
<dbReference type="OrthoDB" id="223117at2"/>
<feature type="domain" description="Cytochrome c" evidence="10">
    <location>
        <begin position="40"/>
        <end position="142"/>
    </location>
</feature>
<dbReference type="SMART" id="SM00320">
    <property type="entry name" value="WD40"/>
    <property type="match status" value="13"/>
</dbReference>
<reference evidence="11 12" key="1">
    <citation type="journal article" date="2009" name="Stand. Genomic Sci.">
        <title>Complete genome sequence of Pirellula staleyi type strain (ATCC 27377).</title>
        <authorList>
            <person name="Clum A."/>
            <person name="Tindall B.J."/>
            <person name="Sikorski J."/>
            <person name="Ivanova N."/>
            <person name="Mavrommatis K."/>
            <person name="Lucas S."/>
            <person name="Glavina del Rio T."/>
            <person name="Nolan M."/>
            <person name="Chen F."/>
            <person name="Tice H."/>
            <person name="Pitluck S."/>
            <person name="Cheng J.F."/>
            <person name="Chertkov O."/>
            <person name="Brettin T."/>
            <person name="Han C."/>
            <person name="Detter J.C."/>
            <person name="Kuske C."/>
            <person name="Bruce D."/>
            <person name="Goodwin L."/>
            <person name="Ovchinikova G."/>
            <person name="Pati A."/>
            <person name="Mikhailova N."/>
            <person name="Chen A."/>
            <person name="Palaniappan K."/>
            <person name="Land M."/>
            <person name="Hauser L."/>
            <person name="Chang Y.J."/>
            <person name="Jeffries C.D."/>
            <person name="Chain P."/>
            <person name="Rohde M."/>
            <person name="Goker M."/>
            <person name="Bristow J."/>
            <person name="Eisen J.A."/>
            <person name="Markowitz V."/>
            <person name="Hugenholtz P."/>
            <person name="Kyrpides N.C."/>
            <person name="Klenk H.P."/>
            <person name="Lapidus A."/>
        </authorList>
    </citation>
    <scope>NUCLEOTIDE SEQUENCE [LARGE SCALE GENOMIC DNA]</scope>
    <source>
        <strain evidence="12">ATCC 27377 / DSM 6068 / ICPB 4128</strain>
    </source>
</reference>
<dbReference type="InterPro" id="IPR011047">
    <property type="entry name" value="Quinoprotein_ADH-like_sf"/>
</dbReference>
<feature type="compositionally biased region" description="Basic and acidic residues" evidence="8">
    <location>
        <begin position="500"/>
        <end position="550"/>
    </location>
</feature>
<dbReference type="HOGENOM" id="CLU_313279_0_0_0"/>
<organism evidence="11 12">
    <name type="scientific">Pirellula staleyi (strain ATCC 27377 / DSM 6068 / ICPB 4128)</name>
    <name type="common">Pirella staleyi</name>
    <dbReference type="NCBI Taxonomy" id="530564"/>
    <lineage>
        <taxon>Bacteria</taxon>
        <taxon>Pseudomonadati</taxon>
        <taxon>Planctomycetota</taxon>
        <taxon>Planctomycetia</taxon>
        <taxon>Pirellulales</taxon>
        <taxon>Pirellulaceae</taxon>
        <taxon>Pirellula</taxon>
    </lineage>
</organism>
<feature type="signal peptide" evidence="9">
    <location>
        <begin position="1"/>
        <end position="28"/>
    </location>
</feature>
<keyword evidence="1 5" id="KW-0853">WD repeat</keyword>
<feature type="coiled-coil region" evidence="7">
    <location>
        <begin position="703"/>
        <end position="758"/>
    </location>
</feature>
<dbReference type="PROSITE" id="PS50294">
    <property type="entry name" value="WD_REPEATS_REGION"/>
    <property type="match status" value="5"/>
</dbReference>
<evidence type="ECO:0000256" key="4">
    <source>
        <dbReference type="ARBA" id="ARBA00023004"/>
    </source>
</evidence>
<feature type="repeat" description="WD" evidence="5">
    <location>
        <begin position="938"/>
        <end position="979"/>
    </location>
</feature>
<evidence type="ECO:0000256" key="1">
    <source>
        <dbReference type="ARBA" id="ARBA00022574"/>
    </source>
</evidence>
<gene>
    <name evidence="11" type="ordered locus">Psta_3530</name>
</gene>
<dbReference type="SUPFAM" id="SSF50998">
    <property type="entry name" value="Quinoprotein alcohol dehydrogenase-like"/>
    <property type="match status" value="1"/>
</dbReference>
<keyword evidence="9" id="KW-0732">Signal</keyword>
<feature type="compositionally biased region" description="Basic and acidic residues" evidence="8">
    <location>
        <begin position="558"/>
        <end position="572"/>
    </location>
</feature>
<dbReference type="InterPro" id="IPR011429">
    <property type="entry name" value="Cyt_c_Planctomycete-type"/>
</dbReference>
<dbReference type="Pfam" id="PF00400">
    <property type="entry name" value="WD40"/>
    <property type="match status" value="9"/>
</dbReference>
<dbReference type="eggNOG" id="COG3064">
    <property type="taxonomic scope" value="Bacteria"/>
</dbReference>
<name>D2QYN2_PIRSD</name>
<dbReference type="eggNOG" id="COG2319">
    <property type="taxonomic scope" value="Bacteria"/>
</dbReference>
<feature type="repeat" description="WD" evidence="5">
    <location>
        <begin position="1022"/>
        <end position="1054"/>
    </location>
</feature>
<dbReference type="InterPro" id="IPR015943">
    <property type="entry name" value="WD40/YVTN_repeat-like_dom_sf"/>
</dbReference>
<keyword evidence="7" id="KW-0175">Coiled coil</keyword>
<dbReference type="EMBL" id="CP001848">
    <property type="protein sequence ID" value="ADB18191.1"/>
    <property type="molecule type" value="Genomic_DNA"/>
</dbReference>
<dbReference type="Pfam" id="PF07635">
    <property type="entry name" value="PSCyt1"/>
    <property type="match status" value="1"/>
</dbReference>
<feature type="repeat" description="WD" evidence="5">
    <location>
        <begin position="896"/>
        <end position="937"/>
    </location>
</feature>
<evidence type="ECO:0000256" key="9">
    <source>
        <dbReference type="SAM" id="SignalP"/>
    </source>
</evidence>
<dbReference type="GO" id="GO:0046872">
    <property type="term" value="F:metal ion binding"/>
    <property type="evidence" value="ECO:0007669"/>
    <property type="project" value="UniProtKB-KW"/>
</dbReference>
<feature type="repeat" description="WD" evidence="5">
    <location>
        <begin position="358"/>
        <end position="380"/>
    </location>
</feature>
<evidence type="ECO:0000256" key="6">
    <source>
        <dbReference type="PROSITE-ProRule" id="PRU00433"/>
    </source>
</evidence>
<keyword evidence="3" id="KW-0677">Repeat</keyword>
<accession>D2QYN2</accession>
<dbReference type="InterPro" id="IPR019775">
    <property type="entry name" value="WD40_repeat_CS"/>
</dbReference>
<dbReference type="InterPro" id="IPR009056">
    <property type="entry name" value="Cyt_c-like_dom"/>
</dbReference>
<dbReference type="SUPFAM" id="SSF50978">
    <property type="entry name" value="WD40 repeat-like"/>
    <property type="match status" value="1"/>
</dbReference>
<keyword evidence="2 6" id="KW-0479">Metal-binding</keyword>
<evidence type="ECO:0000256" key="3">
    <source>
        <dbReference type="ARBA" id="ARBA00022737"/>
    </source>
</evidence>
<evidence type="ECO:0000313" key="11">
    <source>
        <dbReference type="EMBL" id="ADB18191.1"/>
    </source>
</evidence>
<dbReference type="STRING" id="530564.Psta_3530"/>
<dbReference type="GO" id="GO:0020037">
    <property type="term" value="F:heme binding"/>
    <property type="evidence" value="ECO:0007669"/>
    <property type="project" value="InterPro"/>
</dbReference>
<keyword evidence="4 6" id="KW-0408">Iron</keyword>
<dbReference type="InterPro" id="IPR020472">
    <property type="entry name" value="WD40_PAC1"/>
</dbReference>
<dbReference type="PROSITE" id="PS50082">
    <property type="entry name" value="WD_REPEATS_2"/>
    <property type="match status" value="7"/>
</dbReference>
<feature type="repeat" description="WD" evidence="5">
    <location>
        <begin position="428"/>
        <end position="469"/>
    </location>
</feature>
<evidence type="ECO:0000259" key="10">
    <source>
        <dbReference type="PROSITE" id="PS51007"/>
    </source>
</evidence>
<dbReference type="Gene3D" id="2.130.10.10">
    <property type="entry name" value="YVTN repeat-like/Quinoprotein amine dehydrogenase"/>
    <property type="match status" value="5"/>
</dbReference>
<dbReference type="PANTHER" id="PTHR19879:SF9">
    <property type="entry name" value="TRANSCRIPTION INITIATION FACTOR TFIID SUBUNIT 5"/>
    <property type="match status" value="1"/>
</dbReference>
<dbReference type="PANTHER" id="PTHR19879">
    <property type="entry name" value="TRANSCRIPTION INITIATION FACTOR TFIID"/>
    <property type="match status" value="1"/>
</dbReference>
<evidence type="ECO:0000256" key="8">
    <source>
        <dbReference type="SAM" id="MobiDB-lite"/>
    </source>
</evidence>
<evidence type="ECO:0000256" key="2">
    <source>
        <dbReference type="ARBA" id="ARBA00022723"/>
    </source>
</evidence>